<accession>A0A6C0R0M1</accession>
<dbReference type="InterPro" id="IPR024405">
    <property type="entry name" value="Phage_BhlA/UviB"/>
</dbReference>
<keyword evidence="2" id="KW-0614">Plasmid</keyword>
<evidence type="ECO:0000313" key="2">
    <source>
        <dbReference type="EMBL" id="QHZ54018.1"/>
    </source>
</evidence>
<organism evidence="2 3">
    <name type="scientific">Paenibacillus larvae subsp. larvae</name>
    <dbReference type="NCBI Taxonomy" id="147375"/>
    <lineage>
        <taxon>Bacteria</taxon>
        <taxon>Bacillati</taxon>
        <taxon>Bacillota</taxon>
        <taxon>Bacilli</taxon>
        <taxon>Bacillales</taxon>
        <taxon>Paenibacillaceae</taxon>
        <taxon>Paenibacillus</taxon>
    </lineage>
</organism>
<keyword evidence="1" id="KW-0472">Membrane</keyword>
<protein>
    <recommendedName>
        <fullName evidence="4">Bacteriocin UviB</fullName>
    </recommendedName>
</protein>
<evidence type="ECO:0000313" key="3">
    <source>
        <dbReference type="Proteomes" id="UP000464330"/>
    </source>
</evidence>
<name>A0A6C0R0M1_9BACL</name>
<keyword evidence="1" id="KW-0812">Transmembrane</keyword>
<gene>
    <name evidence="2" type="ORF">ERICV_05034</name>
</gene>
<dbReference type="Pfam" id="PF10960">
    <property type="entry name" value="Holin_BhlA"/>
    <property type="match status" value="1"/>
</dbReference>
<dbReference type="AlphaFoldDB" id="A0A6C0R0M1"/>
<feature type="transmembrane region" description="Helical" evidence="1">
    <location>
        <begin position="6"/>
        <end position="25"/>
    </location>
</feature>
<reference evidence="2 3" key="1">
    <citation type="journal article" date="2020" name="Int. J. Med. Microbiol.">
        <title>Discovery of Paenibacillus larvae ERIC V: Phenotypic and genomic comparison to genotypes ERIC I-IV reveal different inventories of virulence factors which correlate with epidemiological prevalences of American Foulbrood.</title>
        <authorList>
            <person name="Beims H."/>
            <person name="Bunk B."/>
            <person name="Erler S."/>
            <person name="Mohr K.I."/>
            <person name="Sproer C."/>
            <person name="Pradella S."/>
            <person name="Gunther G."/>
            <person name="Rohde M."/>
            <person name="von der Ohe W."/>
            <person name="Steinert M."/>
        </authorList>
    </citation>
    <scope>NUCLEOTIDE SEQUENCE [LARGE SCALE GENOMIC DNA]</scope>
    <source>
        <strain evidence="2">Eric_V</strain>
        <plasmid evidence="2">unnamed1</plasmid>
    </source>
</reference>
<geneLocation type="plasmid" evidence="2 3">
    <name>unnamed1</name>
</geneLocation>
<keyword evidence="1" id="KW-1133">Transmembrane helix</keyword>
<dbReference type="Proteomes" id="UP000464330">
    <property type="component" value="Plasmid unnamed1"/>
</dbReference>
<sequence length="80" mass="9947">MEIMEIIQRYGTDSIFMILFIWLFFNSRKESQIREEQSRAEAREREERLYQMLEEFGQKYDIVIERLDKVDHTLKKIKEK</sequence>
<dbReference type="RefSeq" id="WP_172423962.1">
    <property type="nucleotide sequence ID" value="NZ_CP019718.1"/>
</dbReference>
<proteinExistence type="predicted"/>
<dbReference type="EMBL" id="CP019718">
    <property type="protein sequence ID" value="QHZ54018.1"/>
    <property type="molecule type" value="Genomic_DNA"/>
</dbReference>
<evidence type="ECO:0008006" key="4">
    <source>
        <dbReference type="Google" id="ProtNLM"/>
    </source>
</evidence>
<evidence type="ECO:0000256" key="1">
    <source>
        <dbReference type="SAM" id="Phobius"/>
    </source>
</evidence>